<keyword evidence="2" id="KW-0677">Repeat</keyword>
<dbReference type="Proteomes" id="UP000663090">
    <property type="component" value="Chromosome"/>
</dbReference>
<evidence type="ECO:0000313" key="5">
    <source>
        <dbReference type="Proteomes" id="UP000663090"/>
    </source>
</evidence>
<dbReference type="PROSITE" id="PS50294">
    <property type="entry name" value="WD_REPEATS_REGION"/>
    <property type="match status" value="1"/>
</dbReference>
<dbReference type="Gene3D" id="2.130.10.10">
    <property type="entry name" value="YVTN repeat-like/Quinoprotein amine dehydrogenase"/>
    <property type="match status" value="2"/>
</dbReference>
<evidence type="ECO:0000256" key="1">
    <source>
        <dbReference type="ARBA" id="ARBA00022574"/>
    </source>
</evidence>
<dbReference type="InterPro" id="IPR015943">
    <property type="entry name" value="WD40/YVTN_repeat-like_dom_sf"/>
</dbReference>
<dbReference type="PROSITE" id="PS50082">
    <property type="entry name" value="WD_REPEATS_2"/>
    <property type="match status" value="2"/>
</dbReference>
<keyword evidence="1 3" id="KW-0853">WD repeat</keyword>
<dbReference type="InterPro" id="IPR001680">
    <property type="entry name" value="WD40_rpt"/>
</dbReference>
<protein>
    <submittedName>
        <fullName evidence="4">Transcriptional regulator</fullName>
    </submittedName>
</protein>
<dbReference type="PANTHER" id="PTHR19848:SF8">
    <property type="entry name" value="F-BOX AND WD REPEAT DOMAIN CONTAINING 7"/>
    <property type="match status" value="1"/>
</dbReference>
<accession>A0ABX7NJA7</accession>
<dbReference type="SUPFAM" id="SSF50978">
    <property type="entry name" value="WD40 repeat-like"/>
    <property type="match status" value="1"/>
</dbReference>
<reference evidence="4 5" key="1">
    <citation type="submission" date="2021-02" db="EMBL/GenBank/DDBJ databases">
        <title>De Novo genome assembly of isolated myxobacteria.</title>
        <authorList>
            <person name="Stevens D.C."/>
        </authorList>
    </citation>
    <scope>NUCLEOTIDE SEQUENCE [LARGE SCALE GENOMIC DNA]</scope>
    <source>
        <strain evidence="4 5">SCHIC003</strain>
    </source>
</reference>
<feature type="repeat" description="WD" evidence="3">
    <location>
        <begin position="36"/>
        <end position="76"/>
    </location>
</feature>
<dbReference type="EMBL" id="CP071091">
    <property type="protein sequence ID" value="QSQ18493.1"/>
    <property type="molecule type" value="Genomic_DNA"/>
</dbReference>
<sequence>MFHLASERVLGRVLDAHGLRAFAVWDSRDWQCLQTFEGHGEPVRAATFVAEDRVVSISGDGTAQLWDAWTGASLRTFQSGLPHALAVHPTKGLVAISGERGSVVLLDGPTLEVRADFHLPRGTARDEQRGHGQGSTPAHRIQALVWHPDGEHLLGGGRDFVTRMFHGHTGRIVSEWHGHSDEVVSVAVCAERGLLCTGSYDGTVRVWSLDSTECLAVHDLGHADISGLCFVGGAIYVTVRSELRVIPLP</sequence>
<keyword evidence="5" id="KW-1185">Reference proteome</keyword>
<dbReference type="SMART" id="SM00320">
    <property type="entry name" value="WD40"/>
    <property type="match status" value="4"/>
</dbReference>
<dbReference type="PANTHER" id="PTHR19848">
    <property type="entry name" value="WD40 REPEAT PROTEIN"/>
    <property type="match status" value="1"/>
</dbReference>
<proteinExistence type="predicted"/>
<dbReference type="Pfam" id="PF00400">
    <property type="entry name" value="WD40"/>
    <property type="match status" value="3"/>
</dbReference>
<evidence type="ECO:0000256" key="3">
    <source>
        <dbReference type="PROSITE-ProRule" id="PRU00221"/>
    </source>
</evidence>
<evidence type="ECO:0000256" key="2">
    <source>
        <dbReference type="ARBA" id="ARBA00022737"/>
    </source>
</evidence>
<name>A0ABX7NJA7_9BACT</name>
<organism evidence="4 5">
    <name type="scientific">Myxococcus landrumensis</name>
    <dbReference type="NCBI Taxonomy" id="2813577"/>
    <lineage>
        <taxon>Bacteria</taxon>
        <taxon>Pseudomonadati</taxon>
        <taxon>Myxococcota</taxon>
        <taxon>Myxococcia</taxon>
        <taxon>Myxococcales</taxon>
        <taxon>Cystobacterineae</taxon>
        <taxon>Myxococcaceae</taxon>
        <taxon>Myxococcus</taxon>
    </lineage>
</organism>
<feature type="repeat" description="WD" evidence="3">
    <location>
        <begin position="176"/>
        <end position="217"/>
    </location>
</feature>
<gene>
    <name evidence="4" type="ORF">JY572_32720</name>
</gene>
<evidence type="ECO:0000313" key="4">
    <source>
        <dbReference type="EMBL" id="QSQ18493.1"/>
    </source>
</evidence>
<dbReference type="InterPro" id="IPR036322">
    <property type="entry name" value="WD40_repeat_dom_sf"/>
</dbReference>